<dbReference type="InterPro" id="IPR012332">
    <property type="entry name" value="Autotransporter_pectin_lyase_C"/>
</dbReference>
<dbReference type="PANTHER" id="PTHR11319">
    <property type="entry name" value="G PROTEIN-COUPLED RECEPTOR-RELATED"/>
    <property type="match status" value="1"/>
</dbReference>
<dbReference type="InterPro" id="IPR042229">
    <property type="entry name" value="Listeria/Bacterioides_rpt_sf"/>
</dbReference>
<dbReference type="Pfam" id="PF09479">
    <property type="entry name" value="Flg_new"/>
    <property type="match status" value="1"/>
</dbReference>
<feature type="signal peptide" evidence="2">
    <location>
        <begin position="1"/>
        <end position="27"/>
    </location>
</feature>
<evidence type="ECO:0000313" key="4">
    <source>
        <dbReference type="EMBL" id="SHH61888.1"/>
    </source>
</evidence>
<dbReference type="InterPro" id="IPR006626">
    <property type="entry name" value="PbH1"/>
</dbReference>
<dbReference type="NCBIfam" id="TIGR02543">
    <property type="entry name" value="List_Bact_rpt"/>
    <property type="match status" value="1"/>
</dbReference>
<gene>
    <name evidence="4" type="ORF">SAMN02745245_01760</name>
</gene>
<dbReference type="PANTHER" id="PTHR11319:SF35">
    <property type="entry name" value="OUTER MEMBRANE PROTEIN PMPC-RELATED"/>
    <property type="match status" value="1"/>
</dbReference>
<dbReference type="EMBL" id="FQXI01000016">
    <property type="protein sequence ID" value="SHH61888.1"/>
    <property type="molecule type" value="Genomic_DNA"/>
</dbReference>
<dbReference type="Gene3D" id="2.160.20.20">
    <property type="match status" value="1"/>
</dbReference>
<dbReference type="Proteomes" id="UP000184032">
    <property type="component" value="Unassembled WGS sequence"/>
</dbReference>
<keyword evidence="5" id="KW-1185">Reference proteome</keyword>
<organism evidence="4 5">
    <name type="scientific">Anaerosphaera aminiphila DSM 21120</name>
    <dbReference type="NCBI Taxonomy" id="1120995"/>
    <lineage>
        <taxon>Bacteria</taxon>
        <taxon>Bacillati</taxon>
        <taxon>Bacillota</taxon>
        <taxon>Tissierellia</taxon>
        <taxon>Tissierellales</taxon>
        <taxon>Peptoniphilaceae</taxon>
        <taxon>Anaerosphaera</taxon>
    </lineage>
</organism>
<name>A0A1M5UG47_9FIRM</name>
<dbReference type="AlphaFoldDB" id="A0A1M5UG47"/>
<accession>A0A1M5UG47</accession>
<reference evidence="4 5" key="1">
    <citation type="submission" date="2016-11" db="EMBL/GenBank/DDBJ databases">
        <authorList>
            <person name="Jaros S."/>
            <person name="Januszkiewicz K."/>
            <person name="Wedrychowicz H."/>
        </authorList>
    </citation>
    <scope>NUCLEOTIDE SEQUENCE [LARGE SCALE GENOMIC DNA]</scope>
    <source>
        <strain evidence="4 5">DSM 21120</strain>
    </source>
</reference>
<feature type="domain" description="SLH" evidence="3">
    <location>
        <begin position="859"/>
        <end position="922"/>
    </location>
</feature>
<comment type="subcellular location">
    <subcellularLocation>
        <location evidence="1">Cell envelope</location>
    </subcellularLocation>
</comment>
<dbReference type="InterPro" id="IPR011050">
    <property type="entry name" value="Pectin_lyase_fold/virulence"/>
</dbReference>
<dbReference type="SUPFAM" id="SSF51126">
    <property type="entry name" value="Pectin lyase-like"/>
    <property type="match status" value="2"/>
</dbReference>
<evidence type="ECO:0000256" key="2">
    <source>
        <dbReference type="SAM" id="SignalP"/>
    </source>
</evidence>
<keyword evidence="2" id="KW-0732">Signal</keyword>
<dbReference type="InterPro" id="IPR013378">
    <property type="entry name" value="InlB-like_B-rpt"/>
</dbReference>
<dbReference type="STRING" id="1120995.SAMN02745245_01760"/>
<evidence type="ECO:0000313" key="5">
    <source>
        <dbReference type="Proteomes" id="UP000184032"/>
    </source>
</evidence>
<feature type="domain" description="SLH" evidence="3">
    <location>
        <begin position="802"/>
        <end position="858"/>
    </location>
</feature>
<protein>
    <submittedName>
        <fullName evidence="4">Listeria/Bacterioides repeat-containing protein</fullName>
    </submittedName>
</protein>
<dbReference type="InterPro" id="IPR001119">
    <property type="entry name" value="SLH_dom"/>
</dbReference>
<dbReference type="Pfam" id="PF00395">
    <property type="entry name" value="SLH"/>
    <property type="match status" value="2"/>
</dbReference>
<sequence length="968" mass="103955">MLKTKIKKRLSFLLIFVMLMSSNPVFVIGEQNNVEQVVAEDNKETITENLEPNQLIETDELTLEKNDNANLTSINQNVKSDAGKYIVTNDIDGSEVGRYELFQEATAAINLPNVQPGAYTITLTEDDLDMGIWGGISYGYQVTLKSGEGGPYKIVCKRESDTNTAWHISQVAGDLILENIILDGNNKGGGIAVSSINSENPSSLTLKNGAVIQNCYDTINPGTIRTIGENITITMEKGSSIISNHVGTNGGGVAVTGGNTFIMNGGVISNNKTDKVGGGVQVNDGGHFIMNGGKIIGNSADSYGGGICISGESTIEINGGIISGNSAFHGGGVYIDNRNGNFNFKNVVIEDNKATSSGGGISSYSQLKITDSVIKNNKASTTGGGIAAWAPIDITNSKLHGNESQEGGGVWIRHYYNPEGISSIKRSELKENTAKWGGGIELSAGTLTLENSKIINNKTISSGGGIFTNGAIDIIDSTIGNNYAATVGGGIDARASILTITSTNIEENESVQGGGGLFLRSDATDMESIVKDSIIKNNNADIGGGVVLMNKASLVSEGTEIIENVAVTEGGGIYTDDAEYENPIASTSYQKIKANSSTVFKDNIAGDGLYNPPSNALDFTNIGFTQTSVTGKNLISPDHPFNNYDINYKFENPIEIFKIIYDANGGTGSFTEEISLNVDYTIKSNTEVGISKEGYTFKGWNTKADGSGTSYKAGDKFKITANTALYAQWQKYSEDSGTGWTWSGGSSTTSKESPKTEEVLTHMAYLNGYPDNTIRSQGSITRAEVAAIFARLKVGEANIPSAKANYSDVNSSDWYAKYIAFVTDNKIMESYEDGSFKPNDKITRAEFTAVVARYNSLTDTTSTFEDVIGHWAAGYIGSVTNKGWINGYPDGTFKPEKDISREEVATMVNKMLDRKVDRDGLNNLSIKNFTDLDNSGWSYFDIVEASNSHKYVRRTLGDIMENWKELIK</sequence>
<dbReference type="GO" id="GO:0030313">
    <property type="term" value="C:cell envelope"/>
    <property type="evidence" value="ECO:0007669"/>
    <property type="project" value="UniProtKB-SubCell"/>
</dbReference>
<dbReference type="PROSITE" id="PS51272">
    <property type="entry name" value="SLH"/>
    <property type="match status" value="2"/>
</dbReference>
<evidence type="ECO:0000259" key="3">
    <source>
        <dbReference type="PROSITE" id="PS51272"/>
    </source>
</evidence>
<dbReference type="RefSeq" id="WP_073185468.1">
    <property type="nucleotide sequence ID" value="NZ_FQXI01000016.1"/>
</dbReference>
<dbReference type="Gene3D" id="2.60.40.4270">
    <property type="entry name" value="Listeria-Bacteroides repeat domain"/>
    <property type="match status" value="1"/>
</dbReference>
<dbReference type="OrthoDB" id="1698971at2"/>
<dbReference type="SMART" id="SM00710">
    <property type="entry name" value="PbH1"/>
    <property type="match status" value="11"/>
</dbReference>
<evidence type="ECO:0000256" key="1">
    <source>
        <dbReference type="ARBA" id="ARBA00004196"/>
    </source>
</evidence>
<proteinExistence type="predicted"/>
<feature type="chain" id="PRO_5039632202" evidence="2">
    <location>
        <begin position="28"/>
        <end position="968"/>
    </location>
</feature>